<proteinExistence type="predicted"/>
<accession>F6BCX3</accession>
<dbReference type="AlphaFoldDB" id="F6BCX3"/>
<sequence>MIINNKATNIDYDIENDSLYIYAEGQEYKDSLDLNDIIIDFNKEGSVMGIEVLDASKKFKLSKFDLKNIVEFKSTIFISKDIVKIEMKISILKRNRMVEKSVIAKGLNDVSLSEGTLAISC</sequence>
<dbReference type="PANTHER" id="PTHR37029:SF1">
    <property type="entry name" value="SSR1768 PROTEIN"/>
    <property type="match status" value="1"/>
</dbReference>
<dbReference type="KEGG" id="mig:Metig_0789"/>
<dbReference type="STRING" id="880724.Metig_0789"/>
<reference evidence="1 2" key="1">
    <citation type="submission" date="2011-05" db="EMBL/GenBank/DDBJ databases">
        <title>Complete sequence of Methanotorris igneus Kol 5.</title>
        <authorList>
            <consortium name="US DOE Joint Genome Institute"/>
            <person name="Lucas S."/>
            <person name="Han J."/>
            <person name="Lapidus A."/>
            <person name="Cheng J.-F."/>
            <person name="Goodwin L."/>
            <person name="Pitluck S."/>
            <person name="Peters L."/>
            <person name="Mikhailova N."/>
            <person name="Chertkov O."/>
            <person name="Han C."/>
            <person name="Tapia R."/>
            <person name="Land M."/>
            <person name="Hauser L."/>
            <person name="Kyrpides N."/>
            <person name="Ivanova N."/>
            <person name="Pagani I."/>
            <person name="Sieprawska-Lupa M."/>
            <person name="Whitman W."/>
            <person name="Woyke T."/>
        </authorList>
    </citation>
    <scope>NUCLEOTIDE SEQUENCE [LARGE SCALE GENOMIC DNA]</scope>
    <source>
        <strain evidence="2">DSM 5666 / JCM 11834 / Kol 5</strain>
    </source>
</reference>
<dbReference type="InterPro" id="IPR019270">
    <property type="entry name" value="DUF2283"/>
</dbReference>
<gene>
    <name evidence="1" type="ordered locus">Metig_0789</name>
</gene>
<evidence type="ECO:0000313" key="1">
    <source>
        <dbReference type="EMBL" id="AEF96334.1"/>
    </source>
</evidence>
<evidence type="ECO:0000313" key="2">
    <source>
        <dbReference type="Proteomes" id="UP000009227"/>
    </source>
</evidence>
<dbReference type="PANTHER" id="PTHR37029">
    <property type="entry name" value="SSR1768 PROTEIN"/>
    <property type="match status" value="1"/>
</dbReference>
<dbReference type="EMBL" id="CP002737">
    <property type="protein sequence ID" value="AEF96334.1"/>
    <property type="molecule type" value="Genomic_DNA"/>
</dbReference>
<protein>
    <recommendedName>
        <fullName evidence="3">DUF2283 domain-containing protein</fullName>
    </recommendedName>
</protein>
<keyword evidence="2" id="KW-1185">Reference proteome</keyword>
<dbReference type="Proteomes" id="UP000009227">
    <property type="component" value="Chromosome"/>
</dbReference>
<dbReference type="Pfam" id="PF10049">
    <property type="entry name" value="DUF2283"/>
    <property type="match status" value="1"/>
</dbReference>
<dbReference type="HOGENOM" id="CLU_161126_0_0_2"/>
<evidence type="ECO:0008006" key="3">
    <source>
        <dbReference type="Google" id="ProtNLM"/>
    </source>
</evidence>
<organism evidence="2">
    <name type="scientific">Methanotorris igneus (strain DSM 5666 / JCM 11834 / Kol 5)</name>
    <dbReference type="NCBI Taxonomy" id="880724"/>
    <lineage>
        <taxon>Archaea</taxon>
        <taxon>Methanobacteriati</taxon>
        <taxon>Methanobacteriota</taxon>
        <taxon>Methanomada group</taxon>
        <taxon>Methanococci</taxon>
        <taxon>Methanococcales</taxon>
        <taxon>Methanocaldococcaceae</taxon>
        <taxon>Methanotorris</taxon>
    </lineage>
</organism>
<dbReference type="GeneID" id="10643629"/>
<dbReference type="RefSeq" id="WP_013798937.1">
    <property type="nucleotide sequence ID" value="NC_015562.1"/>
</dbReference>
<name>F6BCX3_METIK</name>